<evidence type="ECO:0000313" key="2">
    <source>
        <dbReference type="Proteomes" id="UP000036932"/>
    </source>
</evidence>
<keyword evidence="2" id="KW-1185">Reference proteome</keyword>
<evidence type="ECO:0000313" key="1">
    <source>
        <dbReference type="EMBL" id="KOR89282.1"/>
    </source>
</evidence>
<sequence>MNEKRHSTSIHSSKRLLIIDGIPGSGKTTTATRIYNRLTSQGKGARCLLEQAENHPLLPPMEQYYALNTDEGADAFIRQLVDRYSRFVEEQLSSSEDIAIIESVLFQDIVSVSHLQGMNIAQLQSFTESLQLLLMPLNPHLIYYYHTDVEGQWRYICGIRGNKWGPVSFQSDEDIVQAGEVWSASQAFVRAAIDSWPIPKLIIENKDYAWAEYDARIDSFVSESLLSDGMNIRPK</sequence>
<dbReference type="Proteomes" id="UP000036932">
    <property type="component" value="Unassembled WGS sequence"/>
</dbReference>
<name>A0A0M1P4E0_9BACL</name>
<dbReference type="EMBL" id="LIUT01000001">
    <property type="protein sequence ID" value="KOR89282.1"/>
    <property type="molecule type" value="Genomic_DNA"/>
</dbReference>
<dbReference type="PATRIC" id="fig|1705565.3.peg.3783"/>
<protein>
    <recommendedName>
        <fullName evidence="3">Thymidylate kinase</fullName>
    </recommendedName>
</protein>
<dbReference type="AlphaFoldDB" id="A0A0M1P4E0"/>
<evidence type="ECO:0008006" key="3">
    <source>
        <dbReference type="Google" id="ProtNLM"/>
    </source>
</evidence>
<dbReference type="RefSeq" id="WP_054402334.1">
    <property type="nucleotide sequence ID" value="NZ_LIUT01000001.1"/>
</dbReference>
<organism evidence="1 2">
    <name type="scientific">Paenibacillus solani</name>
    <dbReference type="NCBI Taxonomy" id="1705565"/>
    <lineage>
        <taxon>Bacteria</taxon>
        <taxon>Bacillati</taxon>
        <taxon>Bacillota</taxon>
        <taxon>Bacilli</taxon>
        <taxon>Bacillales</taxon>
        <taxon>Paenibacillaceae</taxon>
        <taxon>Paenibacillus</taxon>
    </lineage>
</organism>
<gene>
    <name evidence="1" type="ORF">AM231_09075</name>
</gene>
<reference evidence="2" key="1">
    <citation type="submission" date="2015-08" db="EMBL/GenBank/DDBJ databases">
        <title>Genome sequencing project for genomic taxonomy and phylogenomics of Bacillus-like bacteria.</title>
        <authorList>
            <person name="Liu B."/>
            <person name="Wang J."/>
            <person name="Zhu Y."/>
            <person name="Liu G."/>
            <person name="Chen Q."/>
            <person name="Chen Z."/>
            <person name="Lan J."/>
            <person name="Che J."/>
            <person name="Ge C."/>
            <person name="Shi H."/>
            <person name="Pan Z."/>
            <person name="Liu X."/>
        </authorList>
    </citation>
    <scope>NUCLEOTIDE SEQUENCE [LARGE SCALE GENOMIC DNA]</scope>
    <source>
        <strain evidence="2">FJAT-22460</strain>
    </source>
</reference>
<dbReference type="SUPFAM" id="SSF52540">
    <property type="entry name" value="P-loop containing nucleoside triphosphate hydrolases"/>
    <property type="match status" value="1"/>
</dbReference>
<proteinExistence type="predicted"/>
<comment type="caution">
    <text evidence="1">The sequence shown here is derived from an EMBL/GenBank/DDBJ whole genome shotgun (WGS) entry which is preliminary data.</text>
</comment>
<dbReference type="InterPro" id="IPR027417">
    <property type="entry name" value="P-loop_NTPase"/>
</dbReference>
<dbReference type="Gene3D" id="3.40.50.300">
    <property type="entry name" value="P-loop containing nucleotide triphosphate hydrolases"/>
    <property type="match status" value="1"/>
</dbReference>
<dbReference type="OrthoDB" id="8211253at2"/>
<accession>A0A0M1P4E0</accession>